<organism evidence="1 2">
    <name type="scientific">Zophobas morio</name>
    <dbReference type="NCBI Taxonomy" id="2755281"/>
    <lineage>
        <taxon>Eukaryota</taxon>
        <taxon>Metazoa</taxon>
        <taxon>Ecdysozoa</taxon>
        <taxon>Arthropoda</taxon>
        <taxon>Hexapoda</taxon>
        <taxon>Insecta</taxon>
        <taxon>Pterygota</taxon>
        <taxon>Neoptera</taxon>
        <taxon>Endopterygota</taxon>
        <taxon>Coleoptera</taxon>
        <taxon>Polyphaga</taxon>
        <taxon>Cucujiformia</taxon>
        <taxon>Tenebrionidae</taxon>
        <taxon>Zophobas</taxon>
    </lineage>
</organism>
<evidence type="ECO:0000313" key="2">
    <source>
        <dbReference type="Proteomes" id="UP001168821"/>
    </source>
</evidence>
<evidence type="ECO:0000313" key="1">
    <source>
        <dbReference type="EMBL" id="KAJ3615516.1"/>
    </source>
</evidence>
<dbReference type="Proteomes" id="UP001168821">
    <property type="component" value="Unassembled WGS sequence"/>
</dbReference>
<gene>
    <name evidence="1" type="ORF">Zmor_016354</name>
</gene>
<keyword evidence="2" id="KW-1185">Reference proteome</keyword>
<protein>
    <submittedName>
        <fullName evidence="1">Uncharacterized protein</fullName>
    </submittedName>
</protein>
<name>A0AA38HH05_9CUCU</name>
<dbReference type="EMBL" id="JALNTZ010004098">
    <property type="protein sequence ID" value="KAJ3615516.1"/>
    <property type="molecule type" value="Genomic_DNA"/>
</dbReference>
<proteinExistence type="predicted"/>
<accession>A0AA38HH05</accession>
<reference evidence="1" key="1">
    <citation type="journal article" date="2023" name="G3 (Bethesda)">
        <title>Whole genome assemblies of Zophobas morio and Tenebrio molitor.</title>
        <authorList>
            <person name="Kaur S."/>
            <person name="Stinson S.A."/>
            <person name="diCenzo G.C."/>
        </authorList>
    </citation>
    <scope>NUCLEOTIDE SEQUENCE</scope>
    <source>
        <strain evidence="1">QUZm001</strain>
    </source>
</reference>
<comment type="caution">
    <text evidence="1">The sequence shown here is derived from an EMBL/GenBank/DDBJ whole genome shotgun (WGS) entry which is preliminary data.</text>
</comment>
<sequence>MIYSNNSTKEKFVFVDRTKARYDLSGNVAYQTHNGVNLKITKQDEHYGENVRNTIVVSERYAERNDLELGGAFKFKNNQTSYEFEVGAFGFDYDNSYPLIYDSDFIPDTKNEAIIFITADDFADSSSIMDTFVADSSKVYFRYYGNDLDVDTDKLNSALRFSPLDFTSTSDEVGNLNTLVYNLRTNAASYFSIGFF</sequence>
<dbReference type="AlphaFoldDB" id="A0AA38HH05"/>